<proteinExistence type="predicted"/>
<gene>
    <name evidence="2" type="ORF">KK083_08005</name>
</gene>
<comment type="caution">
    <text evidence="2">The sequence shown here is derived from an EMBL/GenBank/DDBJ whole genome shotgun (WGS) entry which is preliminary data.</text>
</comment>
<keyword evidence="1" id="KW-0472">Membrane</keyword>
<feature type="transmembrane region" description="Helical" evidence="1">
    <location>
        <begin position="91"/>
        <end position="109"/>
    </location>
</feature>
<reference evidence="2 3" key="1">
    <citation type="submission" date="2021-05" db="EMBL/GenBank/DDBJ databases">
        <title>A Polyphasic approach of four new species of the genus Ohtaekwangia: Ohtaekwangia histidinii sp. nov., Ohtaekwangia cretensis sp. nov., Ohtaekwangia indiensis sp. nov., Ohtaekwangia reichenbachii sp. nov. from diverse environment.</title>
        <authorList>
            <person name="Octaviana S."/>
        </authorList>
    </citation>
    <scope>NUCLEOTIDE SEQUENCE [LARGE SCALE GENOMIC DNA]</scope>
    <source>
        <strain evidence="2 3">PWU4</strain>
    </source>
</reference>
<dbReference type="AlphaFoldDB" id="A0AAP2DI60"/>
<protein>
    <submittedName>
        <fullName evidence="2">Uncharacterized protein</fullName>
    </submittedName>
</protein>
<evidence type="ECO:0000256" key="1">
    <source>
        <dbReference type="SAM" id="Phobius"/>
    </source>
</evidence>
<keyword evidence="3" id="KW-1185">Reference proteome</keyword>
<evidence type="ECO:0000313" key="3">
    <source>
        <dbReference type="Proteomes" id="UP001319200"/>
    </source>
</evidence>
<feature type="transmembrane region" description="Helical" evidence="1">
    <location>
        <begin position="129"/>
        <end position="149"/>
    </location>
</feature>
<dbReference type="PROSITE" id="PS51257">
    <property type="entry name" value="PROKAR_LIPOPROTEIN"/>
    <property type="match status" value="1"/>
</dbReference>
<accession>A0AAP2DI60</accession>
<organism evidence="2 3">
    <name type="scientific">Chryseosolibacter histidini</name>
    <dbReference type="NCBI Taxonomy" id="2782349"/>
    <lineage>
        <taxon>Bacteria</taxon>
        <taxon>Pseudomonadati</taxon>
        <taxon>Bacteroidota</taxon>
        <taxon>Cytophagia</taxon>
        <taxon>Cytophagales</taxon>
        <taxon>Chryseotaleaceae</taxon>
        <taxon>Chryseosolibacter</taxon>
    </lineage>
</organism>
<keyword evidence="1" id="KW-0812">Transmembrane</keyword>
<evidence type="ECO:0000313" key="2">
    <source>
        <dbReference type="EMBL" id="MBT1696811.1"/>
    </source>
</evidence>
<dbReference type="EMBL" id="JAHESF010000006">
    <property type="protein sequence ID" value="MBT1696811.1"/>
    <property type="molecule type" value="Genomic_DNA"/>
</dbReference>
<sequence length="166" mass="18038">MKVNVAIITLLLVSCYSITCNSNNFPDHGKDGRIPSARFKAKVILLDGKLVTGYFVKIADDSVHLFDRRANDITRIPVVDIQTIKLRRKGAIWKGTVIGVVTGLTAGIVLTSASLKDDSDVRGEENDGFAYVIGAVVGYAYGGLGGMFIGMHQKKFNINGHLQIRD</sequence>
<name>A0AAP2DI60_9BACT</name>
<dbReference type="RefSeq" id="WP_254162273.1">
    <property type="nucleotide sequence ID" value="NZ_JAHESF010000006.1"/>
</dbReference>
<dbReference type="Proteomes" id="UP001319200">
    <property type="component" value="Unassembled WGS sequence"/>
</dbReference>
<keyword evidence="1" id="KW-1133">Transmembrane helix</keyword>